<dbReference type="GO" id="GO:0004252">
    <property type="term" value="F:serine-type endopeptidase activity"/>
    <property type="evidence" value="ECO:0007669"/>
    <property type="project" value="TreeGrafter"/>
</dbReference>
<dbReference type="SUPFAM" id="SSF82171">
    <property type="entry name" value="DPP6 N-terminal domain-like"/>
    <property type="match status" value="1"/>
</dbReference>
<evidence type="ECO:0000259" key="3">
    <source>
        <dbReference type="Pfam" id="PF00326"/>
    </source>
</evidence>
<evidence type="ECO:0000256" key="1">
    <source>
        <dbReference type="ARBA" id="ARBA00022801"/>
    </source>
</evidence>
<dbReference type="InterPro" id="IPR001375">
    <property type="entry name" value="Peptidase_S9_cat"/>
</dbReference>
<evidence type="ECO:0000313" key="5">
    <source>
        <dbReference type="Proteomes" id="UP000054387"/>
    </source>
</evidence>
<dbReference type="Proteomes" id="UP000054387">
    <property type="component" value="Unassembled WGS sequence"/>
</dbReference>
<dbReference type="InterPro" id="IPR011042">
    <property type="entry name" value="6-blade_b-propeller_TolB-like"/>
</dbReference>
<dbReference type="EMBL" id="LOPU01000016">
    <property type="protein sequence ID" value="KTG10707.1"/>
    <property type="molecule type" value="Genomic_DNA"/>
</dbReference>
<feature type="domain" description="Peptidase S9 prolyl oligopeptidase catalytic" evidence="3">
    <location>
        <begin position="402"/>
        <end position="617"/>
    </location>
</feature>
<dbReference type="SUPFAM" id="SSF53474">
    <property type="entry name" value="alpha/beta-Hydrolases"/>
    <property type="match status" value="1"/>
</dbReference>
<gene>
    <name evidence="4" type="ORF">AUR64_05790</name>
</gene>
<reference evidence="4 5" key="1">
    <citation type="submission" date="2015-12" db="EMBL/GenBank/DDBJ databases">
        <title>Haloprofundus marisrubri gen. nov., sp. nov., an extremely halophilic archaeon isolated from the Discovery deep brine-seawater interface in the Red Sea.</title>
        <authorList>
            <person name="Zhang G."/>
            <person name="Stingl U."/>
            <person name="Rashid M."/>
        </authorList>
    </citation>
    <scope>NUCLEOTIDE SEQUENCE [LARGE SCALE GENOMIC DNA]</scope>
    <source>
        <strain evidence="4 5">SB9</strain>
    </source>
</reference>
<dbReference type="Pfam" id="PF00326">
    <property type="entry name" value="Peptidase_S9"/>
    <property type="match status" value="1"/>
</dbReference>
<organism evidence="4 5">
    <name type="scientific">Haloprofundus marisrubri</name>
    <dbReference type="NCBI Taxonomy" id="1514971"/>
    <lineage>
        <taxon>Archaea</taxon>
        <taxon>Methanobacteriati</taxon>
        <taxon>Methanobacteriota</taxon>
        <taxon>Stenosarchaea group</taxon>
        <taxon>Halobacteria</taxon>
        <taxon>Halobacteriales</taxon>
        <taxon>Haloferacaceae</taxon>
        <taxon>Haloprofundus</taxon>
    </lineage>
</organism>
<evidence type="ECO:0000313" key="4">
    <source>
        <dbReference type="EMBL" id="KTG10707.1"/>
    </source>
</evidence>
<dbReference type="Gene3D" id="2.120.10.30">
    <property type="entry name" value="TolB, C-terminal domain"/>
    <property type="match status" value="2"/>
</dbReference>
<dbReference type="PANTHER" id="PTHR42776">
    <property type="entry name" value="SERINE PEPTIDASE S9 FAMILY MEMBER"/>
    <property type="match status" value="1"/>
</dbReference>
<accession>A0A0W1RAX7</accession>
<dbReference type="RefSeq" id="WP_058580505.1">
    <property type="nucleotide sequence ID" value="NZ_LOPU01000016.1"/>
</dbReference>
<keyword evidence="2" id="KW-0645">Protease</keyword>
<comment type="caution">
    <text evidence="4">The sequence shown here is derived from an EMBL/GenBank/DDBJ whole genome shotgun (WGS) entry which is preliminary data.</text>
</comment>
<dbReference type="GO" id="GO:0006508">
    <property type="term" value="P:proteolysis"/>
    <property type="evidence" value="ECO:0007669"/>
    <property type="project" value="InterPro"/>
</dbReference>
<evidence type="ECO:0000256" key="2">
    <source>
        <dbReference type="ARBA" id="ARBA00022825"/>
    </source>
</evidence>
<keyword evidence="5" id="KW-1185">Reference proteome</keyword>
<dbReference type="Pfam" id="PF07676">
    <property type="entry name" value="PD40"/>
    <property type="match status" value="1"/>
</dbReference>
<keyword evidence="1" id="KW-0378">Hydrolase</keyword>
<sequence>MTGDTLLEELVTLPEITRPSASPSGERVAFYSDTTGRNEIFVLDVDTRDVEQWSDGTDLQAWWPLSWSADGERLFFHRDADGDEQNDIYALTSDGATEPVVETDGQTNLHAVGDDGETLLVASNHEREMNLYRYALPTDGMERLTDHDQVWESCLSPDCERVAYAANESENADNRDTYLVDIDGANQETLAVGVVGSQTDPHDWTPDGERLLISDNGEDFGRCGVYDLAADEARWYGGLDYEESPACFTADGAKFLTERVRDAAVVPVVYDVDTGEEFECPLTDGVAEFGWRSTNLLTENRVLLSYTTPVRPTALVAYDLDTNVTETLFRPDYGRFSSDNFVDAEYFTVESDGVPETRQEAIEHDPHETLEIGALFYDSGERPSALLVNVHGGPRRADRKTFHYRTQYLLSRGYSILQVNFRGSSGRGREFAQKLVGDFGGAEQGDIATATEHVLGRYDWLDRDRVGVFGGSFGGYSTYWQMIQYPELYAAGAPVVGFTDLELLYEEAMPQFRTGFMEKYLGTPEENPERYRERSPVTHAGNFAAPLLMAHGVNDRRVPVSQARVFRDALRERGYEEGEDGAFEYHEIEKRGHHTTDANQRQQTLRLFESFLERRLGASER</sequence>
<dbReference type="AlphaFoldDB" id="A0A0W1RAX7"/>
<keyword evidence="2" id="KW-0720">Serine protease</keyword>
<dbReference type="PANTHER" id="PTHR42776:SF27">
    <property type="entry name" value="DIPEPTIDYL PEPTIDASE FAMILY MEMBER 6"/>
    <property type="match status" value="1"/>
</dbReference>
<name>A0A0W1RAX7_9EURY</name>
<dbReference type="STRING" id="1514971.AUR64_05790"/>
<dbReference type="Gene3D" id="3.40.50.1820">
    <property type="entry name" value="alpha/beta hydrolase"/>
    <property type="match status" value="1"/>
</dbReference>
<protein>
    <submittedName>
        <fullName evidence="4">Peptidase S9</fullName>
    </submittedName>
</protein>
<proteinExistence type="predicted"/>
<dbReference type="InterPro" id="IPR011659">
    <property type="entry name" value="WD40"/>
</dbReference>
<dbReference type="OrthoDB" id="25019at2157"/>
<dbReference type="InterPro" id="IPR029058">
    <property type="entry name" value="AB_hydrolase_fold"/>
</dbReference>